<dbReference type="EMBL" id="WHUW01000014">
    <property type="protein sequence ID" value="KAF8439483.1"/>
    <property type="molecule type" value="Genomic_DNA"/>
</dbReference>
<protein>
    <submittedName>
        <fullName evidence="1">Uncharacterized protein</fullName>
    </submittedName>
</protein>
<sequence length="366" mass="41330">MCTDVYIHEYPLLAKDGQEKNICNHTGHRIPHREALLDEDTSHTGMIALSISDGWIENHGLFSGTWTYGAIQSTAQELNSTLWTQYLPDDEDEVVADLMLGYSPLVEEIGSQVKDDSMTYNWVFKRQPMLGTHHTAQAQTYHKKITGLDVDMSTCVENIFRISLWCIPEESHNGRTIFNEILVPLCEIWSHGQVLEMIKSHVIIFQLKCCYWQACKVYVCNVVALICKGAREEIKDLLDIDDVVERGVTHECQTLLNQWQSSRISQILVKVFQGLILGRSWFADQLADSTLHSGPRVQPPFWRGCKSLLVFKVVDEEAAKILGSQVDMPETTTALSEFLMKGIVSSKICNIPWSPNPTGAANNWSS</sequence>
<name>A0AAD4GEM4_BOLED</name>
<evidence type="ECO:0000313" key="2">
    <source>
        <dbReference type="Proteomes" id="UP001194468"/>
    </source>
</evidence>
<reference evidence="1" key="1">
    <citation type="submission" date="2019-10" db="EMBL/GenBank/DDBJ databases">
        <authorList>
            <consortium name="DOE Joint Genome Institute"/>
            <person name="Kuo A."/>
            <person name="Miyauchi S."/>
            <person name="Kiss E."/>
            <person name="Drula E."/>
            <person name="Kohler A."/>
            <person name="Sanchez-Garcia M."/>
            <person name="Andreopoulos B."/>
            <person name="Barry K.W."/>
            <person name="Bonito G."/>
            <person name="Buee M."/>
            <person name="Carver A."/>
            <person name="Chen C."/>
            <person name="Cichocki N."/>
            <person name="Clum A."/>
            <person name="Culley D."/>
            <person name="Crous P.W."/>
            <person name="Fauchery L."/>
            <person name="Girlanda M."/>
            <person name="Hayes R."/>
            <person name="Keri Z."/>
            <person name="LaButti K."/>
            <person name="Lipzen A."/>
            <person name="Lombard V."/>
            <person name="Magnuson J."/>
            <person name="Maillard F."/>
            <person name="Morin E."/>
            <person name="Murat C."/>
            <person name="Nolan M."/>
            <person name="Ohm R."/>
            <person name="Pangilinan J."/>
            <person name="Pereira M."/>
            <person name="Perotto S."/>
            <person name="Peter M."/>
            <person name="Riley R."/>
            <person name="Sitrit Y."/>
            <person name="Stielow B."/>
            <person name="Szollosi G."/>
            <person name="Zifcakova L."/>
            <person name="Stursova M."/>
            <person name="Spatafora J.W."/>
            <person name="Tedersoo L."/>
            <person name="Vaario L.-M."/>
            <person name="Yamada A."/>
            <person name="Yan M."/>
            <person name="Wang P."/>
            <person name="Xu J."/>
            <person name="Bruns T."/>
            <person name="Baldrian P."/>
            <person name="Vilgalys R."/>
            <person name="Henrissat B."/>
            <person name="Grigoriev I.V."/>
            <person name="Hibbett D."/>
            <person name="Nagy L.G."/>
            <person name="Martin F.M."/>
        </authorList>
    </citation>
    <scope>NUCLEOTIDE SEQUENCE</scope>
    <source>
        <strain evidence="1">BED1</strain>
    </source>
</reference>
<keyword evidence="2" id="KW-1185">Reference proteome</keyword>
<gene>
    <name evidence="1" type="ORF">L210DRAFT_3504554</name>
</gene>
<evidence type="ECO:0000313" key="1">
    <source>
        <dbReference type="EMBL" id="KAF8439483.1"/>
    </source>
</evidence>
<proteinExistence type="predicted"/>
<dbReference type="Proteomes" id="UP001194468">
    <property type="component" value="Unassembled WGS sequence"/>
</dbReference>
<organism evidence="1 2">
    <name type="scientific">Boletus edulis BED1</name>
    <dbReference type="NCBI Taxonomy" id="1328754"/>
    <lineage>
        <taxon>Eukaryota</taxon>
        <taxon>Fungi</taxon>
        <taxon>Dikarya</taxon>
        <taxon>Basidiomycota</taxon>
        <taxon>Agaricomycotina</taxon>
        <taxon>Agaricomycetes</taxon>
        <taxon>Agaricomycetidae</taxon>
        <taxon>Boletales</taxon>
        <taxon>Boletineae</taxon>
        <taxon>Boletaceae</taxon>
        <taxon>Boletoideae</taxon>
        <taxon>Boletus</taxon>
    </lineage>
</organism>
<comment type="caution">
    <text evidence="1">The sequence shown here is derived from an EMBL/GenBank/DDBJ whole genome shotgun (WGS) entry which is preliminary data.</text>
</comment>
<reference evidence="1" key="2">
    <citation type="journal article" date="2020" name="Nat. Commun.">
        <title>Large-scale genome sequencing of mycorrhizal fungi provides insights into the early evolution of symbiotic traits.</title>
        <authorList>
            <person name="Miyauchi S."/>
            <person name="Kiss E."/>
            <person name="Kuo A."/>
            <person name="Drula E."/>
            <person name="Kohler A."/>
            <person name="Sanchez-Garcia M."/>
            <person name="Morin E."/>
            <person name="Andreopoulos B."/>
            <person name="Barry K.W."/>
            <person name="Bonito G."/>
            <person name="Buee M."/>
            <person name="Carver A."/>
            <person name="Chen C."/>
            <person name="Cichocki N."/>
            <person name="Clum A."/>
            <person name="Culley D."/>
            <person name="Crous P.W."/>
            <person name="Fauchery L."/>
            <person name="Girlanda M."/>
            <person name="Hayes R.D."/>
            <person name="Keri Z."/>
            <person name="LaButti K."/>
            <person name="Lipzen A."/>
            <person name="Lombard V."/>
            <person name="Magnuson J."/>
            <person name="Maillard F."/>
            <person name="Murat C."/>
            <person name="Nolan M."/>
            <person name="Ohm R.A."/>
            <person name="Pangilinan J."/>
            <person name="Pereira M.F."/>
            <person name="Perotto S."/>
            <person name="Peter M."/>
            <person name="Pfister S."/>
            <person name="Riley R."/>
            <person name="Sitrit Y."/>
            <person name="Stielow J.B."/>
            <person name="Szollosi G."/>
            <person name="Zifcakova L."/>
            <person name="Stursova M."/>
            <person name="Spatafora J.W."/>
            <person name="Tedersoo L."/>
            <person name="Vaario L.M."/>
            <person name="Yamada A."/>
            <person name="Yan M."/>
            <person name="Wang P."/>
            <person name="Xu J."/>
            <person name="Bruns T."/>
            <person name="Baldrian P."/>
            <person name="Vilgalys R."/>
            <person name="Dunand C."/>
            <person name="Henrissat B."/>
            <person name="Grigoriev I.V."/>
            <person name="Hibbett D."/>
            <person name="Nagy L.G."/>
            <person name="Martin F.M."/>
        </authorList>
    </citation>
    <scope>NUCLEOTIDE SEQUENCE</scope>
    <source>
        <strain evidence="1">BED1</strain>
    </source>
</reference>
<accession>A0AAD4GEM4</accession>
<dbReference type="AlphaFoldDB" id="A0AAD4GEM4"/>